<dbReference type="AlphaFoldDB" id="A0A9Q0KF25"/>
<feature type="domain" description="PP4R3 EVH1-like" evidence="5">
    <location>
        <begin position="15"/>
        <end position="114"/>
    </location>
</feature>
<evidence type="ECO:0000256" key="3">
    <source>
        <dbReference type="SAM" id="MobiDB-lite"/>
    </source>
</evidence>
<evidence type="ECO:0000259" key="5">
    <source>
        <dbReference type="Pfam" id="PF22972"/>
    </source>
</evidence>
<dbReference type="GO" id="GO:0005654">
    <property type="term" value="C:nucleoplasm"/>
    <property type="evidence" value="ECO:0007669"/>
    <property type="project" value="TreeGrafter"/>
</dbReference>
<keyword evidence="7" id="KW-1185">Reference proteome</keyword>
<evidence type="ECO:0008006" key="8">
    <source>
        <dbReference type="Google" id="ProtNLM"/>
    </source>
</evidence>
<accession>A0A9Q0KF25</accession>
<organism evidence="6 7">
    <name type="scientific">Protea cynaroides</name>
    <dbReference type="NCBI Taxonomy" id="273540"/>
    <lineage>
        <taxon>Eukaryota</taxon>
        <taxon>Viridiplantae</taxon>
        <taxon>Streptophyta</taxon>
        <taxon>Embryophyta</taxon>
        <taxon>Tracheophyta</taxon>
        <taxon>Spermatophyta</taxon>
        <taxon>Magnoliopsida</taxon>
        <taxon>Proteales</taxon>
        <taxon>Proteaceae</taxon>
        <taxon>Protea</taxon>
    </lineage>
</organism>
<dbReference type="SUPFAM" id="SSF50729">
    <property type="entry name" value="PH domain-like"/>
    <property type="match status" value="1"/>
</dbReference>
<comment type="caution">
    <text evidence="6">The sequence shown here is derived from an EMBL/GenBank/DDBJ whole genome shotgun (WGS) entry which is preliminary data.</text>
</comment>
<dbReference type="InterPro" id="IPR051137">
    <property type="entry name" value="PP4R3-like"/>
</dbReference>
<reference evidence="6" key="1">
    <citation type="journal article" date="2023" name="Plant J.">
        <title>The genome of the king protea, Protea cynaroides.</title>
        <authorList>
            <person name="Chang J."/>
            <person name="Duong T.A."/>
            <person name="Schoeman C."/>
            <person name="Ma X."/>
            <person name="Roodt D."/>
            <person name="Barker N."/>
            <person name="Li Z."/>
            <person name="Van de Peer Y."/>
            <person name="Mizrachi E."/>
        </authorList>
    </citation>
    <scope>NUCLEOTIDE SEQUENCE</scope>
    <source>
        <tissue evidence="6">Young leaves</tissue>
    </source>
</reference>
<gene>
    <name evidence="6" type="ORF">NE237_015837</name>
</gene>
<dbReference type="SUPFAM" id="SSF48371">
    <property type="entry name" value="ARM repeat"/>
    <property type="match status" value="1"/>
</dbReference>
<dbReference type="OrthoDB" id="27483at2759"/>
<feature type="region of interest" description="Disordered" evidence="3">
    <location>
        <begin position="683"/>
        <end position="884"/>
    </location>
</feature>
<evidence type="ECO:0000313" key="6">
    <source>
        <dbReference type="EMBL" id="KAJ4969136.1"/>
    </source>
</evidence>
<dbReference type="PANTHER" id="PTHR23318">
    <property type="entry name" value="ATP SYNTHASE GAMMA-RELATED"/>
    <property type="match status" value="1"/>
</dbReference>
<feature type="compositionally biased region" description="Polar residues" evidence="3">
    <location>
        <begin position="860"/>
        <end position="884"/>
    </location>
</feature>
<name>A0A9Q0KF25_9MAGN</name>
<evidence type="ECO:0000256" key="1">
    <source>
        <dbReference type="ARBA" id="ARBA00004123"/>
    </source>
</evidence>
<feature type="compositionally biased region" description="Acidic residues" evidence="3">
    <location>
        <begin position="684"/>
        <end position="699"/>
    </location>
</feature>
<dbReference type="InterPro" id="IPR011989">
    <property type="entry name" value="ARM-like"/>
</dbReference>
<dbReference type="Gene3D" id="2.30.29.30">
    <property type="entry name" value="Pleckstrin-homology domain (PH domain)/Phosphotyrosine-binding domain (PTB)"/>
    <property type="match status" value="1"/>
</dbReference>
<dbReference type="InterPro" id="IPR016024">
    <property type="entry name" value="ARM-type_fold"/>
</dbReference>
<dbReference type="InterPro" id="IPR011993">
    <property type="entry name" value="PH-like_dom_sf"/>
</dbReference>
<dbReference type="GO" id="GO:0030289">
    <property type="term" value="C:protein phosphatase 4 complex"/>
    <property type="evidence" value="ECO:0007669"/>
    <property type="project" value="TreeGrafter"/>
</dbReference>
<feature type="compositionally biased region" description="Polar residues" evidence="3">
    <location>
        <begin position="835"/>
        <end position="851"/>
    </location>
</feature>
<sequence>MGAQGKTAVGANSMQRVKVYRLNDDGKWDDRGTGHVTVDYLERSEELGLFVIDEEDNETLLAHRISSDDIYRRQEDTIISWRDPEYSTELALSFQETAGCSYIWDHICGVQRNMQFNTLSNLEMGHRSATEALETSGTSQANDDSFHGVNNELRELPAVELSTLPLILKTLVESGITDQMRVTELILHDQDFFRKLMDLFRICEDLENNEGLHMIFKIVKGIILLNSPQIFEKIFGDELIMDIIGSLEYDPESHNVQHHRAFLKEHVVFKEAIPIKDPVVLSKIHQTYRIGYIKDVILPRVLDEATVANLNSVIHGHNAVVISLLKDDSMFIQELFAKMRSSTTSAESKKNLVFFLHEFCSLSRSLPLVQQLRLFRDLMNEGIFDIITDALQSQDKRLVLTGTDILILFLNQDPNLLRSYVIRQEGNPLLGLLVKGMITDFGDDMHCQFLEILRSLLDSYTLSGSQRDTIIEIFYEKHLHQLINVITSSCPPKDCTPPVVKAADSGERTESQAVTKPEILLNICELLCFCVLHHPYRIKCNFLLNNVVEKVLFLTRRRERYLVVAAVRFLRTIISRNDDHLLRYIVKNDLLKPIVEAFVANGNRYNLLNSAVLELFEYIRKENLKSLIPYVINSFWNQLVKFEHLASIQALKVKYDQSLEACETISAVNVVDLRKRNDERALEKEEEDYFNEDSDEEDTASVRNSHSRDQRALPVLPNGADVSYPSSRPASGGLVDYEDDDDDEDYNPPPKPGTSGEEDGKTADSLVSPKRKLSSNEEELELTKKQRLDKNSKDGAASPGKKVTNTMRIITRTPDSKSSSGQENHGDKEPAAPRSCSNCVPNASGTKQSSGDDCPLIAPNGNSSPSEMAVNNTNVTGSEPYSVR</sequence>
<evidence type="ECO:0000259" key="4">
    <source>
        <dbReference type="Pfam" id="PF04802"/>
    </source>
</evidence>
<comment type="subcellular location">
    <subcellularLocation>
        <location evidence="1">Nucleus</location>
    </subcellularLocation>
</comment>
<feature type="compositionally biased region" description="Basic and acidic residues" evidence="3">
    <location>
        <begin position="781"/>
        <end position="793"/>
    </location>
</feature>
<evidence type="ECO:0000313" key="7">
    <source>
        <dbReference type="Proteomes" id="UP001141806"/>
    </source>
</evidence>
<proteinExistence type="predicted"/>
<dbReference type="Pfam" id="PF04802">
    <property type="entry name" value="PP4R3"/>
    <property type="match status" value="1"/>
</dbReference>
<dbReference type="Pfam" id="PF22972">
    <property type="entry name" value="EVH1_PP4R3"/>
    <property type="match status" value="1"/>
</dbReference>
<evidence type="ECO:0000256" key="2">
    <source>
        <dbReference type="ARBA" id="ARBA00023242"/>
    </source>
</evidence>
<keyword evidence="2" id="KW-0539">Nucleus</keyword>
<dbReference type="InterPro" id="IPR055236">
    <property type="entry name" value="EVH1_PP4R3"/>
</dbReference>
<dbReference type="GO" id="GO:0072542">
    <property type="term" value="F:protein phosphatase activator activity"/>
    <property type="evidence" value="ECO:0007669"/>
    <property type="project" value="TreeGrafter"/>
</dbReference>
<dbReference type="EMBL" id="JAMYWD010000006">
    <property type="protein sequence ID" value="KAJ4969136.1"/>
    <property type="molecule type" value="Genomic_DNA"/>
</dbReference>
<dbReference type="Proteomes" id="UP001141806">
    <property type="component" value="Unassembled WGS sequence"/>
</dbReference>
<dbReference type="InterPro" id="IPR006887">
    <property type="entry name" value="P4R3-like_central_dom"/>
</dbReference>
<protein>
    <recommendedName>
        <fullName evidence="8">Serine/threonine-protein phosphatase 4 regulatory subunit 3-like central domain-containing protein</fullName>
    </recommendedName>
</protein>
<dbReference type="Gene3D" id="1.25.10.10">
    <property type="entry name" value="Leucine-rich Repeat Variant"/>
    <property type="match status" value="1"/>
</dbReference>
<feature type="domain" description="Serine/threonine-protein phosphatase 4 regulatory subunit 3-like central" evidence="4">
    <location>
        <begin position="174"/>
        <end position="657"/>
    </location>
</feature>
<feature type="compositionally biased region" description="Acidic residues" evidence="3">
    <location>
        <begin position="736"/>
        <end position="746"/>
    </location>
</feature>
<dbReference type="PANTHER" id="PTHR23318:SF0">
    <property type="entry name" value="SERINE_THREONINE-PROTEIN PHOSPHATASE 4 REGULATORY SUBUNIT 3"/>
    <property type="match status" value="1"/>
</dbReference>